<dbReference type="InterPro" id="IPR045079">
    <property type="entry name" value="Oxoprolinase-like"/>
</dbReference>
<dbReference type="GO" id="GO:0006749">
    <property type="term" value="P:glutathione metabolic process"/>
    <property type="evidence" value="ECO:0007669"/>
    <property type="project" value="TreeGrafter"/>
</dbReference>
<comment type="caution">
    <text evidence="5">The sequence shown here is derived from an EMBL/GenBank/DDBJ whole genome shotgun (WGS) entry which is preliminary data.</text>
</comment>
<evidence type="ECO:0000259" key="3">
    <source>
        <dbReference type="Pfam" id="PF05378"/>
    </source>
</evidence>
<dbReference type="RefSeq" id="WP_354693339.1">
    <property type="nucleotide sequence ID" value="NZ_JAZHOG010000001.1"/>
</dbReference>
<feature type="domain" description="Hydantoinase A/oxoprolinase" evidence="2">
    <location>
        <begin position="206"/>
        <end position="502"/>
    </location>
</feature>
<dbReference type="Pfam" id="PF19278">
    <property type="entry name" value="Hydant_A_C"/>
    <property type="match status" value="1"/>
</dbReference>
<keyword evidence="6" id="KW-1185">Reference proteome</keyword>
<name>A0AAW9RCG1_9GAMM</name>
<proteinExistence type="predicted"/>
<dbReference type="Proteomes" id="UP001359886">
    <property type="component" value="Unassembled WGS sequence"/>
</dbReference>
<evidence type="ECO:0000259" key="2">
    <source>
        <dbReference type="Pfam" id="PF01968"/>
    </source>
</evidence>
<dbReference type="PANTHER" id="PTHR11365:SF23">
    <property type="entry name" value="HYPOTHETICAL 5-OXOPROLINASE (EUROFUNG)-RELATED"/>
    <property type="match status" value="1"/>
</dbReference>
<gene>
    <name evidence="5" type="ORF">V3330_00145</name>
</gene>
<dbReference type="Pfam" id="PF05378">
    <property type="entry name" value="Hydant_A_N"/>
    <property type="match status" value="1"/>
</dbReference>
<dbReference type="Pfam" id="PF01968">
    <property type="entry name" value="Hydantoinase_A"/>
    <property type="match status" value="1"/>
</dbReference>
<accession>A0AAW9RCG1</accession>
<evidence type="ECO:0000313" key="5">
    <source>
        <dbReference type="EMBL" id="MEJ8566015.1"/>
    </source>
</evidence>
<dbReference type="PANTHER" id="PTHR11365">
    <property type="entry name" value="5-OXOPROLINASE RELATED"/>
    <property type="match status" value="1"/>
</dbReference>
<dbReference type="EMBL" id="JAZHOG010000001">
    <property type="protein sequence ID" value="MEJ8566015.1"/>
    <property type="molecule type" value="Genomic_DNA"/>
</dbReference>
<reference evidence="5 6" key="1">
    <citation type="submission" date="2024-02" db="EMBL/GenBank/DDBJ databases">
        <title>A novel Wenzhouxiangellaceae bacterium, isolated from coastal sediments.</title>
        <authorList>
            <person name="Du Z.-J."/>
            <person name="Ye Y.-Q."/>
            <person name="Zhang X.-Y."/>
        </authorList>
    </citation>
    <scope>NUCLEOTIDE SEQUENCE [LARGE SCALE GENOMIC DNA]</scope>
    <source>
        <strain evidence="5 6">CH-27</strain>
    </source>
</reference>
<feature type="region of interest" description="Disordered" evidence="1">
    <location>
        <begin position="612"/>
        <end position="641"/>
    </location>
</feature>
<dbReference type="InterPro" id="IPR049517">
    <property type="entry name" value="ACX-like_C"/>
</dbReference>
<dbReference type="GO" id="GO:0005829">
    <property type="term" value="C:cytosol"/>
    <property type="evidence" value="ECO:0007669"/>
    <property type="project" value="TreeGrafter"/>
</dbReference>
<evidence type="ECO:0000259" key="4">
    <source>
        <dbReference type="Pfam" id="PF19278"/>
    </source>
</evidence>
<sequence>MTGPDKARLAVDIGGTFTDIVLERPGAPRLTAKLLTTHQQPGEAVLAGIRDVLRRAELQPADLGLIIHGTTLATNALIERRGAVTALLTTEGHRDALEMAHEDRFEQYDIMIDRPAPLVPRYLRLPVRERLDRNGGIRIPLDEASVEAALPVLDENAVESVAIGYLHAFVNPEHEQRTAELLRAARPDLSITLASEVCPEIREFERLSTACANAYVRPLMARYLERLAQQLAELGIRCPFLLMTSGGGLTTLETASRFPIRLVESGPAGGAILAREVARQAGMDRVLSFDMGGTTAKLCLIDGFEPLTSRSFEVDRVYRFKKGSGLPVRIPVIEMVEIGAGGGSIARVDSLKRIQVGPESAGSEPGPAAYGRGGERPAVTDADLCLGRVVKDRFAGGAFALDAGASERAIQADVADPLELDTRTAAHGIAEVVDENMAAAARAHAAEFGLDIGSRDMIAFGGAAPLHAARLGEKLGVRRIIVPAQAGVGSAVGFLLAPVAYEVVRSRQQHLEQLEPERLNELFDEMREEALAVVRQGTASEALVETRHAYMRYVGQGHEIAVPLPEGPYRESDREVFREAFADAYRALYGRTIAGVGIEALSWTLSIAEKTPAAEKAAPDRPARSRGGSEPVAHGEQPLWDPERLRADTAAVYLRGELAADCRISGPALITEDQTTTVVSAGFVATVDAGGNLILERKPAQGNEDHD</sequence>
<protein>
    <submittedName>
        <fullName evidence="5">Hydantoinase/oxoprolinase family protein</fullName>
    </submittedName>
</protein>
<evidence type="ECO:0000313" key="6">
    <source>
        <dbReference type="Proteomes" id="UP001359886"/>
    </source>
</evidence>
<feature type="domain" description="Hydantoinase/oxoprolinase N-terminal" evidence="3">
    <location>
        <begin position="8"/>
        <end position="184"/>
    </location>
</feature>
<dbReference type="InterPro" id="IPR008040">
    <property type="entry name" value="Hydant_A_N"/>
</dbReference>
<dbReference type="GO" id="GO:0017168">
    <property type="term" value="F:5-oxoprolinase (ATP-hydrolyzing) activity"/>
    <property type="evidence" value="ECO:0007669"/>
    <property type="project" value="TreeGrafter"/>
</dbReference>
<dbReference type="InterPro" id="IPR002821">
    <property type="entry name" value="Hydantoinase_A"/>
</dbReference>
<feature type="domain" description="Acetophenone carboxylase-like C-terminal" evidence="4">
    <location>
        <begin position="517"/>
        <end position="689"/>
    </location>
</feature>
<dbReference type="AlphaFoldDB" id="A0AAW9RCG1"/>
<evidence type="ECO:0000256" key="1">
    <source>
        <dbReference type="SAM" id="MobiDB-lite"/>
    </source>
</evidence>
<organism evidence="5 6">
    <name type="scientific">Elongatibacter sediminis</name>
    <dbReference type="NCBI Taxonomy" id="3119006"/>
    <lineage>
        <taxon>Bacteria</taxon>
        <taxon>Pseudomonadati</taxon>
        <taxon>Pseudomonadota</taxon>
        <taxon>Gammaproteobacteria</taxon>
        <taxon>Chromatiales</taxon>
        <taxon>Wenzhouxiangellaceae</taxon>
        <taxon>Elongatibacter</taxon>
    </lineage>
</organism>